<keyword evidence="1" id="KW-1133">Transmembrane helix</keyword>
<dbReference type="GeneID" id="85324566"/>
<feature type="transmembrane region" description="Helical" evidence="1">
    <location>
        <begin position="20"/>
        <end position="40"/>
    </location>
</feature>
<comment type="caution">
    <text evidence="2">The sequence shown here is derived from an EMBL/GenBank/DDBJ whole genome shotgun (WGS) entry which is preliminary data.</text>
</comment>
<evidence type="ECO:0000313" key="3">
    <source>
        <dbReference type="Proteomes" id="UP001172101"/>
    </source>
</evidence>
<keyword evidence="1" id="KW-0472">Membrane</keyword>
<accession>A0AA40E9V7</accession>
<dbReference type="RefSeq" id="XP_060300568.1">
    <property type="nucleotide sequence ID" value="XM_060441296.1"/>
</dbReference>
<dbReference type="Proteomes" id="UP001172101">
    <property type="component" value="Unassembled WGS sequence"/>
</dbReference>
<proteinExistence type="predicted"/>
<keyword evidence="1" id="KW-0812">Transmembrane</keyword>
<gene>
    <name evidence="2" type="ORF">B0T26DRAFT_695474</name>
</gene>
<protein>
    <submittedName>
        <fullName evidence="2">Uncharacterized protein</fullName>
    </submittedName>
</protein>
<dbReference type="EMBL" id="JAUIRO010000002">
    <property type="protein sequence ID" value="KAK0727713.1"/>
    <property type="molecule type" value="Genomic_DNA"/>
</dbReference>
<sequence length="104" mass="11199">MGTFVGPVVSSFLMQRTSPWVPLMLTAAIALLGLGVIAFIPKTLVLNKKGDDKQEEESTLVNTNDSISSTIKIHLCSSLSRLLVSFLRNAEEACGLCGLARLHL</sequence>
<evidence type="ECO:0000256" key="1">
    <source>
        <dbReference type="SAM" id="Phobius"/>
    </source>
</evidence>
<reference evidence="2" key="1">
    <citation type="submission" date="2023-06" db="EMBL/GenBank/DDBJ databases">
        <title>Genome-scale phylogeny and comparative genomics of the fungal order Sordariales.</title>
        <authorList>
            <consortium name="Lawrence Berkeley National Laboratory"/>
            <person name="Hensen N."/>
            <person name="Bonometti L."/>
            <person name="Westerberg I."/>
            <person name="Brannstrom I.O."/>
            <person name="Guillou S."/>
            <person name="Cros-Aarteil S."/>
            <person name="Calhoun S."/>
            <person name="Haridas S."/>
            <person name="Kuo A."/>
            <person name="Mondo S."/>
            <person name="Pangilinan J."/>
            <person name="Riley R."/>
            <person name="LaButti K."/>
            <person name="Andreopoulos B."/>
            <person name="Lipzen A."/>
            <person name="Chen C."/>
            <person name="Yanf M."/>
            <person name="Daum C."/>
            <person name="Ng V."/>
            <person name="Clum A."/>
            <person name="Steindorff A."/>
            <person name="Ohm R."/>
            <person name="Martin F."/>
            <person name="Silar P."/>
            <person name="Natvig D."/>
            <person name="Lalanne C."/>
            <person name="Gautier V."/>
            <person name="Ament-velasquez S.L."/>
            <person name="Kruys A."/>
            <person name="Hutchinson M.I."/>
            <person name="Powell A.J."/>
            <person name="Barry K."/>
            <person name="Miller A.N."/>
            <person name="Grigoriev I.V."/>
            <person name="Debuchy R."/>
            <person name="Gladieux P."/>
            <person name="Thoren M.H."/>
            <person name="Johannesson H."/>
        </authorList>
    </citation>
    <scope>NUCLEOTIDE SEQUENCE</scope>
    <source>
        <strain evidence="2">SMH2392-1A</strain>
    </source>
</reference>
<name>A0AA40E9V7_9PEZI</name>
<evidence type="ECO:0000313" key="2">
    <source>
        <dbReference type="EMBL" id="KAK0727713.1"/>
    </source>
</evidence>
<keyword evidence="3" id="KW-1185">Reference proteome</keyword>
<dbReference type="AlphaFoldDB" id="A0AA40E9V7"/>
<dbReference type="InterPro" id="IPR036259">
    <property type="entry name" value="MFS_trans_sf"/>
</dbReference>
<dbReference type="SUPFAM" id="SSF103473">
    <property type="entry name" value="MFS general substrate transporter"/>
    <property type="match status" value="1"/>
</dbReference>
<organism evidence="2 3">
    <name type="scientific">Lasiosphaeria miniovina</name>
    <dbReference type="NCBI Taxonomy" id="1954250"/>
    <lineage>
        <taxon>Eukaryota</taxon>
        <taxon>Fungi</taxon>
        <taxon>Dikarya</taxon>
        <taxon>Ascomycota</taxon>
        <taxon>Pezizomycotina</taxon>
        <taxon>Sordariomycetes</taxon>
        <taxon>Sordariomycetidae</taxon>
        <taxon>Sordariales</taxon>
        <taxon>Lasiosphaeriaceae</taxon>
        <taxon>Lasiosphaeria</taxon>
    </lineage>
</organism>